<dbReference type="Proteomes" id="UP000649955">
    <property type="component" value="Unassembled WGS sequence"/>
</dbReference>
<reference evidence="2" key="1">
    <citation type="journal article" date="2019" name="Int. J. Syst. Evol. Microbiol.">
        <title>The Global Catalogue of Microorganisms (GCM) 10K type strain sequencing project: providing services to taxonomists for standard genome sequencing and annotation.</title>
        <authorList>
            <consortium name="The Broad Institute Genomics Platform"/>
            <consortium name="The Broad Institute Genome Sequencing Center for Infectious Disease"/>
            <person name="Wu L."/>
            <person name="Ma J."/>
        </authorList>
    </citation>
    <scope>NUCLEOTIDE SEQUENCE [LARGE SCALE GENOMIC DNA]</scope>
    <source>
        <strain evidence="2">CGMCC 4.7680</strain>
    </source>
</reference>
<organism evidence="1 2">
    <name type="scientific">Amycolatopsis bullii</name>
    <dbReference type="NCBI Taxonomy" id="941987"/>
    <lineage>
        <taxon>Bacteria</taxon>
        <taxon>Bacillati</taxon>
        <taxon>Actinomycetota</taxon>
        <taxon>Actinomycetes</taxon>
        <taxon>Pseudonocardiales</taxon>
        <taxon>Pseudonocardiaceae</taxon>
        <taxon>Amycolatopsis</taxon>
    </lineage>
</organism>
<proteinExistence type="predicted"/>
<sequence length="79" mass="8592">MAFNATWAPGPEAVAGMQVVGIHHNQPALVMYLDKDSIAITTPGGPATWPEFVRFLRELRDAADEMIEVLQTEPSEPGT</sequence>
<dbReference type="RefSeq" id="WP_191312478.1">
    <property type="nucleotide sequence ID" value="NZ_BNAW01000017.1"/>
</dbReference>
<gene>
    <name evidence="1" type="ORF">GCM10017567_41580</name>
</gene>
<protein>
    <submittedName>
        <fullName evidence="1">Uncharacterized protein</fullName>
    </submittedName>
</protein>
<evidence type="ECO:0000313" key="2">
    <source>
        <dbReference type="Proteomes" id="UP000649955"/>
    </source>
</evidence>
<accession>A0ABQ3KJ65</accession>
<dbReference type="EMBL" id="BNAW01000017">
    <property type="protein sequence ID" value="GHG18786.1"/>
    <property type="molecule type" value="Genomic_DNA"/>
</dbReference>
<comment type="caution">
    <text evidence="1">The sequence shown here is derived from an EMBL/GenBank/DDBJ whole genome shotgun (WGS) entry which is preliminary data.</text>
</comment>
<name>A0ABQ3KJ65_9PSEU</name>
<evidence type="ECO:0000313" key="1">
    <source>
        <dbReference type="EMBL" id="GHG18786.1"/>
    </source>
</evidence>
<keyword evidence="2" id="KW-1185">Reference proteome</keyword>